<dbReference type="Pfam" id="PF13385">
    <property type="entry name" value="Laminin_G_3"/>
    <property type="match status" value="1"/>
</dbReference>
<dbReference type="InterPro" id="IPR011444">
    <property type="entry name" value="DUF1549"/>
</dbReference>
<feature type="domain" description="DUF1549" evidence="2">
    <location>
        <begin position="156"/>
        <end position="362"/>
    </location>
</feature>
<reference evidence="6" key="1">
    <citation type="submission" date="2019-10" db="EMBL/GenBank/DDBJ databases">
        <title>Lacipirellula parvula gen. nov., sp. nov., representing a lineage of planctomycetes widespread in freshwater anoxic habitats, and description of the family Lacipirellulaceae.</title>
        <authorList>
            <person name="Dedysh S.N."/>
            <person name="Kulichevskaya I.S."/>
            <person name="Beletsky A.V."/>
            <person name="Rakitin A.L."/>
            <person name="Mardanov A.V."/>
            <person name="Ivanova A.A."/>
            <person name="Saltykova V.X."/>
            <person name="Rijpstra W.I.C."/>
            <person name="Sinninghe Damste J.S."/>
            <person name="Ravin N.V."/>
        </authorList>
    </citation>
    <scope>NUCLEOTIDE SEQUENCE [LARGE SCALE GENOMIC DNA]</scope>
    <source>
        <strain evidence="6">PX69</strain>
    </source>
</reference>
<accession>A0A5K7XCY3</accession>
<sequence>MEQRRPHFVLLCNSLACLAIFSTIVPTAYAADEQLARQAQRLLSDRCFKCHGPDEAAREGGLRLDLRDAARSELPSGAIAIVPSDESASALIERITAQDESLKMPPPESGKTLSAQEIELLRKWIAQGAPHVSHWAFVKPVRPELPLLDGKSFPNPIDAFAQAQLAKHNLSPAPAASRERLIRRMTFDLIGLPPTQAEIDAFVADESPDAARQLFTRLTKSPHYGERMAADWLDLARYADSNGYQNDFARQSWPWRDWVITAFNGNMPYDQFLTEQLAGDLLPNATPSQKLATGFNRNHRTVTEAGSIDEEWRVENVVDRVETTSTAALGLTMGCARCHDHRYDPISQREFYQFYAFFNSVDEKGVYTEQRGNVAPLMTVQSADDQRRIDEFEQTIARLEAKLAAEQPAIQQAFAHWRATLEKPADAPAASVSIPLDENAVARKADGTSISPVNTAALPAFNANGPALAATFKGQEVAEYADLVEFDAQAPFSFSAFVKLTGQGTLFSQMDDRADFRGADFVVLEDDRLACHLIHRWPDESIKVLARERPPKNKWLHVAVTYDGSSNACGVKLYVNGRPAAVDVERDSLRHNFAVAQPLRLGRRLVERPLDGQLCGATFFAESLNGQSVKATLTSQLAELNTRGESLGDHGLALLRDVYLGSSTEAAADQFQQTEASLAANRADRDAFKSKLPTAMIMQELATPRATFVLKRGVYDQPDAQQPVTPDVPAFLPRLAEGAPRNRLGLASWVVSPENPLTARVAVNRLWKQFFGVGLVKTVENFGVQAEPPSHPELLDWLAVELMESGWDLQRIQWLIVSSDAYRQTSDAAHDSYANDPENRQLSRGPRFRLSAEMIRDNALAVSGLMNQKVGGASVMPYQPLGLWEELAGGAHEDYVQVHGDDLYRRSLYVYRKRTVPHPSLATFDAPSWEICQARRSSTNTPLQSLALLNDVTYVEAARQLAARMLAAEAGDDSRRIAYGFRLAAGREPRPQESAELLAALQEYRRAMSGDPTAAESMIAHGESAVATGVATEELAAYTLLGGILLNLDETITKN</sequence>
<dbReference type="Pfam" id="PF07583">
    <property type="entry name" value="PSCyt2"/>
    <property type="match status" value="1"/>
</dbReference>
<dbReference type="RefSeq" id="WP_152099522.1">
    <property type="nucleotide sequence ID" value="NZ_AP021861.1"/>
</dbReference>
<proteinExistence type="predicted"/>
<keyword evidence="6" id="KW-1185">Reference proteome</keyword>
<evidence type="ECO:0000313" key="6">
    <source>
        <dbReference type="Proteomes" id="UP000326837"/>
    </source>
</evidence>
<gene>
    <name evidence="5" type="ORF">PLANPX_3444</name>
</gene>
<feature type="signal peptide" evidence="1">
    <location>
        <begin position="1"/>
        <end position="30"/>
    </location>
</feature>
<protein>
    <recommendedName>
        <fullName evidence="7">Cytochrome c domain-containing protein</fullName>
    </recommendedName>
</protein>
<dbReference type="InterPro" id="IPR011429">
    <property type="entry name" value="Cyt_c_Planctomycete-type"/>
</dbReference>
<organism evidence="5 6">
    <name type="scientific">Lacipirellula parvula</name>
    <dbReference type="NCBI Taxonomy" id="2650471"/>
    <lineage>
        <taxon>Bacteria</taxon>
        <taxon>Pseudomonadati</taxon>
        <taxon>Planctomycetota</taxon>
        <taxon>Planctomycetia</taxon>
        <taxon>Pirellulales</taxon>
        <taxon>Lacipirellulaceae</taxon>
        <taxon>Lacipirellula</taxon>
    </lineage>
</organism>
<dbReference type="Pfam" id="PF07587">
    <property type="entry name" value="PSD1"/>
    <property type="match status" value="1"/>
</dbReference>
<evidence type="ECO:0000259" key="4">
    <source>
        <dbReference type="Pfam" id="PF07635"/>
    </source>
</evidence>
<dbReference type="GO" id="GO:0009055">
    <property type="term" value="F:electron transfer activity"/>
    <property type="evidence" value="ECO:0007669"/>
    <property type="project" value="InterPro"/>
</dbReference>
<dbReference type="SUPFAM" id="SSF49899">
    <property type="entry name" value="Concanavalin A-like lectins/glucanases"/>
    <property type="match status" value="1"/>
</dbReference>
<evidence type="ECO:0000259" key="3">
    <source>
        <dbReference type="Pfam" id="PF07587"/>
    </source>
</evidence>
<feature type="chain" id="PRO_5024947375" description="Cytochrome c domain-containing protein" evidence="1">
    <location>
        <begin position="31"/>
        <end position="1055"/>
    </location>
</feature>
<feature type="domain" description="DUF1553" evidence="3">
    <location>
        <begin position="742"/>
        <end position="999"/>
    </location>
</feature>
<evidence type="ECO:0008006" key="7">
    <source>
        <dbReference type="Google" id="ProtNLM"/>
    </source>
</evidence>
<evidence type="ECO:0000259" key="2">
    <source>
        <dbReference type="Pfam" id="PF07583"/>
    </source>
</evidence>
<dbReference type="AlphaFoldDB" id="A0A5K7XCY3"/>
<dbReference type="EMBL" id="AP021861">
    <property type="protein sequence ID" value="BBO33832.1"/>
    <property type="molecule type" value="Genomic_DNA"/>
</dbReference>
<keyword evidence="1" id="KW-0732">Signal</keyword>
<feature type="domain" description="Cytochrome C Planctomycete-type" evidence="4">
    <location>
        <begin position="47"/>
        <end position="108"/>
    </location>
</feature>
<dbReference type="InterPro" id="IPR036909">
    <property type="entry name" value="Cyt_c-like_dom_sf"/>
</dbReference>
<dbReference type="KEGG" id="lpav:PLANPX_3444"/>
<dbReference type="Pfam" id="PF07635">
    <property type="entry name" value="PSCyt1"/>
    <property type="match status" value="1"/>
</dbReference>
<dbReference type="InterPro" id="IPR013320">
    <property type="entry name" value="ConA-like_dom_sf"/>
</dbReference>
<dbReference type="InterPro" id="IPR022655">
    <property type="entry name" value="DUF1553"/>
</dbReference>
<dbReference type="PANTHER" id="PTHR35889:SF3">
    <property type="entry name" value="F-BOX DOMAIN-CONTAINING PROTEIN"/>
    <property type="match status" value="1"/>
</dbReference>
<dbReference type="GO" id="GO:0020037">
    <property type="term" value="F:heme binding"/>
    <property type="evidence" value="ECO:0007669"/>
    <property type="project" value="InterPro"/>
</dbReference>
<dbReference type="Gene3D" id="2.60.120.200">
    <property type="match status" value="1"/>
</dbReference>
<dbReference type="SUPFAM" id="SSF46626">
    <property type="entry name" value="Cytochrome c"/>
    <property type="match status" value="1"/>
</dbReference>
<dbReference type="Proteomes" id="UP000326837">
    <property type="component" value="Chromosome"/>
</dbReference>
<evidence type="ECO:0000256" key="1">
    <source>
        <dbReference type="SAM" id="SignalP"/>
    </source>
</evidence>
<evidence type="ECO:0000313" key="5">
    <source>
        <dbReference type="EMBL" id="BBO33832.1"/>
    </source>
</evidence>
<name>A0A5K7XCY3_9BACT</name>
<dbReference type="PANTHER" id="PTHR35889">
    <property type="entry name" value="CYCLOINULO-OLIGOSACCHARIDE FRUCTANOTRANSFERASE-RELATED"/>
    <property type="match status" value="1"/>
</dbReference>
<dbReference type="Gene3D" id="1.10.760.10">
    <property type="entry name" value="Cytochrome c-like domain"/>
    <property type="match status" value="1"/>
</dbReference>